<dbReference type="AlphaFoldDB" id="A0AAW8R2T9"/>
<accession>A0AAW8R2T9</accession>
<dbReference type="RefSeq" id="WP_311361788.1">
    <property type="nucleotide sequence ID" value="NZ_JAVRIE010000004.1"/>
</dbReference>
<protein>
    <submittedName>
        <fullName evidence="2">Uracil-DNA glycosylase family protein</fullName>
    </submittedName>
</protein>
<feature type="domain" description="Uracil-DNA glycosylase-like" evidence="1">
    <location>
        <begin position="31"/>
        <end position="188"/>
    </location>
</feature>
<dbReference type="PANTHER" id="PTHR42160:SF1">
    <property type="entry name" value="URACIL-DNA GLYCOSYLASE SUPERFAMILY PROTEIN"/>
    <property type="match status" value="1"/>
</dbReference>
<dbReference type="InterPro" id="IPR036895">
    <property type="entry name" value="Uracil-DNA_glycosylase-like_sf"/>
</dbReference>
<sequence length="195" mass="22136">MKDDGVFSQTICDLKNCRTCEQRLPLGANPIFQLHPMAQILIASQAPGSAAHNSGIPFQDPSGKRLRSWLGVNETTFYQADKFAIMPMAFCYPGRGRGGDLPPSKECAPLWHDKLLQQMPNIRLTLVIGKYAINRYMPHLKNNKLTDILIDQDFTRAEKIVLPHPSPRNNIWLKKAPWFEEECVPELQQRIATLI</sequence>
<evidence type="ECO:0000259" key="1">
    <source>
        <dbReference type="SMART" id="SM00986"/>
    </source>
</evidence>
<comment type="caution">
    <text evidence="2">The sequence shown here is derived from an EMBL/GenBank/DDBJ whole genome shotgun (WGS) entry which is preliminary data.</text>
</comment>
<gene>
    <name evidence="2" type="ORF">RM544_10710</name>
</gene>
<dbReference type="PANTHER" id="PTHR42160">
    <property type="entry name" value="URACIL-DNA GLYCOSYLASE SUPERFAMILY PROTEIN"/>
    <property type="match status" value="1"/>
</dbReference>
<dbReference type="InterPro" id="IPR005122">
    <property type="entry name" value="Uracil-DNA_glycosylase-like"/>
</dbReference>
<dbReference type="Pfam" id="PF03167">
    <property type="entry name" value="UDG"/>
    <property type="match status" value="1"/>
</dbReference>
<dbReference type="SMART" id="SM00986">
    <property type="entry name" value="UDG"/>
    <property type="match status" value="1"/>
</dbReference>
<dbReference type="SUPFAM" id="SSF52141">
    <property type="entry name" value="Uracil-DNA glycosylase-like"/>
    <property type="match status" value="1"/>
</dbReference>
<dbReference type="SMART" id="SM00987">
    <property type="entry name" value="UreE_C"/>
    <property type="match status" value="1"/>
</dbReference>
<name>A0AAW8R2T9_9ALTE</name>
<keyword evidence="3" id="KW-1185">Reference proteome</keyword>
<dbReference type="EMBL" id="JAVRIE010000004">
    <property type="protein sequence ID" value="MDT0583009.1"/>
    <property type="molecule type" value="Genomic_DNA"/>
</dbReference>
<dbReference type="InterPro" id="IPR047124">
    <property type="entry name" value="HI_0220.2"/>
</dbReference>
<dbReference type="Gene3D" id="3.40.470.10">
    <property type="entry name" value="Uracil-DNA glycosylase-like domain"/>
    <property type="match status" value="1"/>
</dbReference>
<evidence type="ECO:0000313" key="3">
    <source>
        <dbReference type="Proteomes" id="UP001249020"/>
    </source>
</evidence>
<dbReference type="CDD" id="cd10033">
    <property type="entry name" value="UDG_like"/>
    <property type="match status" value="1"/>
</dbReference>
<proteinExistence type="predicted"/>
<dbReference type="Proteomes" id="UP001249020">
    <property type="component" value="Unassembled WGS sequence"/>
</dbReference>
<evidence type="ECO:0000313" key="2">
    <source>
        <dbReference type="EMBL" id="MDT0583009.1"/>
    </source>
</evidence>
<organism evidence="2 3">
    <name type="scientific">Brumicola blandensis</name>
    <dbReference type="NCBI Taxonomy" id="3075611"/>
    <lineage>
        <taxon>Bacteria</taxon>
        <taxon>Pseudomonadati</taxon>
        <taxon>Pseudomonadota</taxon>
        <taxon>Gammaproteobacteria</taxon>
        <taxon>Alteromonadales</taxon>
        <taxon>Alteromonadaceae</taxon>
        <taxon>Brumicola</taxon>
    </lineage>
</organism>
<reference evidence="2 3" key="1">
    <citation type="submission" date="2023-09" db="EMBL/GenBank/DDBJ databases">
        <authorList>
            <person name="Rey-Velasco X."/>
        </authorList>
    </citation>
    <scope>NUCLEOTIDE SEQUENCE [LARGE SCALE GENOMIC DNA]</scope>
    <source>
        <strain evidence="2 3">W409</strain>
    </source>
</reference>